<accession>A0A0A9F628</accession>
<feature type="signal peptide" evidence="1">
    <location>
        <begin position="1"/>
        <end position="20"/>
    </location>
</feature>
<sequence>MLTLILLRAFSLTFLMVTLSSPDFSSAFTSSLLYPAGRRSRA</sequence>
<dbReference type="AlphaFoldDB" id="A0A0A9F628"/>
<dbReference type="EMBL" id="GBRH01189406">
    <property type="protein sequence ID" value="JAE08490.1"/>
    <property type="molecule type" value="Transcribed_RNA"/>
</dbReference>
<reference evidence="2" key="1">
    <citation type="submission" date="2014-09" db="EMBL/GenBank/DDBJ databases">
        <authorList>
            <person name="Magalhaes I.L.F."/>
            <person name="Oliveira U."/>
            <person name="Santos F.R."/>
            <person name="Vidigal T.H.D.A."/>
            <person name="Brescovit A.D."/>
            <person name="Santos A.J."/>
        </authorList>
    </citation>
    <scope>NUCLEOTIDE SEQUENCE</scope>
    <source>
        <tissue evidence="2">Shoot tissue taken approximately 20 cm above the soil surface</tissue>
    </source>
</reference>
<reference evidence="2" key="2">
    <citation type="journal article" date="2015" name="Data Brief">
        <title>Shoot transcriptome of the giant reed, Arundo donax.</title>
        <authorList>
            <person name="Barrero R.A."/>
            <person name="Guerrero F.D."/>
            <person name="Moolhuijzen P."/>
            <person name="Goolsby J.A."/>
            <person name="Tidwell J."/>
            <person name="Bellgard S.E."/>
            <person name="Bellgard M.I."/>
        </authorList>
    </citation>
    <scope>NUCLEOTIDE SEQUENCE</scope>
    <source>
        <tissue evidence="2">Shoot tissue taken approximately 20 cm above the soil surface</tissue>
    </source>
</reference>
<proteinExistence type="predicted"/>
<evidence type="ECO:0000313" key="2">
    <source>
        <dbReference type="EMBL" id="JAE08490.1"/>
    </source>
</evidence>
<name>A0A0A9F628_ARUDO</name>
<evidence type="ECO:0000256" key="1">
    <source>
        <dbReference type="SAM" id="SignalP"/>
    </source>
</evidence>
<protein>
    <submittedName>
        <fullName evidence="2">Uncharacterized protein</fullName>
    </submittedName>
</protein>
<feature type="chain" id="PRO_5002062076" evidence="1">
    <location>
        <begin position="21"/>
        <end position="42"/>
    </location>
</feature>
<organism evidence="2">
    <name type="scientific">Arundo donax</name>
    <name type="common">Giant reed</name>
    <name type="synonym">Donax arundinaceus</name>
    <dbReference type="NCBI Taxonomy" id="35708"/>
    <lineage>
        <taxon>Eukaryota</taxon>
        <taxon>Viridiplantae</taxon>
        <taxon>Streptophyta</taxon>
        <taxon>Embryophyta</taxon>
        <taxon>Tracheophyta</taxon>
        <taxon>Spermatophyta</taxon>
        <taxon>Magnoliopsida</taxon>
        <taxon>Liliopsida</taxon>
        <taxon>Poales</taxon>
        <taxon>Poaceae</taxon>
        <taxon>PACMAD clade</taxon>
        <taxon>Arundinoideae</taxon>
        <taxon>Arundineae</taxon>
        <taxon>Arundo</taxon>
    </lineage>
</organism>
<keyword evidence="1" id="KW-0732">Signal</keyword>